<sequence>MNPTATKCCFSLDAINKHAEGHWRKIHTSLTPLTETQLNGGDHPCPVCGGDDRFNVARDGEYERTGKVFCKDCGLHGQPGIGVVKVFGSQPCSTFPEACFQVGTWLIEHGFATESDLMPRTKSVLLGSATPKHYGETHEPHPTVSKQSDSETDVGQQLPKPLKSDKYPVFATAREALASYCELRPGDRTHKYHSTPDCCPFVFSSRVHASGEAKRLGAESVIRPVHKTADGWQGGLQMRLGRPLYAKFPRLLSSHRRSIGQPEPPRSFTFTMEVSFQTVPDLADATQVFICEDERDCEAILTLGLNATTTAGGQYAICMTDLRELSGKDLIIIPKHHEHRNAYAKKFRGELIRQLPDTPVQIKCLVDDGDFKSSRGDGPDAWLKHYLQQLGLHDDDGNLDTEMLTALYEQLLKVIDDLPDRAGEQAFEPEEMGSVTVPAADPTKTLHPGPVAAMRAVAFGLKRSGITTTQREPDRHDLYFSGPEQQEAELIFVSIRWDLTAEEIASSKNGKTKEIRQVCKVEGGWQCRNMYDAGRPLFKLFQPINGTSVFDSTTAFVCEGEPACEALRSIEVLATSLSQGAASPRKTDLSPLNGKTVTWLPDHDEAGEKFVRACRDQMNEQARDATVIVKCLSDDPDFGAVIKPGDDAVDLLEFHKDKTPAQLRNIIESLPDRSGEPRFWSTEDKLARIPLPSAKKLTATRQDELNELLCTCDLASGDAKVQAELAVCAFAIKHGVSKEETEEHWSSHGGGTSTDHFHTIWAQAAKAFRQNALEKLEGKSSSKRQESSTRISTPADEQGPTKNNASEKDDASSMDYATTGIAFLTINYRRKIAAKEHYTLVHWNGSFHEWSGAWRQIEDAKIESEVWHYIDETYERFSDSDVRNVVAAIRRKCYQSNEISYNTWSSGVDRGFRIAVDDGSLLDPARGTIEAPSHDWFSRTILPIAYDKNAKCELWEKVLLQNLEGDMDRYKLLQEFAGYCLWSELTFQKFLILLGEGANGKSVFLAGLSALLGLDNISNCNLESLTSNRFATVTTLGCLANLSAEISNVDRASEGVLKQLSSGDIMPFEQKHKPIVYAKPTAKLIFSCNDMPRFTDKSFGLYRRMIVVPFNREVPEHERIHDLDKPHRWKDELPGMLNWAIEGLQRLLEQKQFTYSEVCQAALTDYKFESNPAAAFLEERVTPDGRPNVRILKQELYNAYSNWCGHHGRRRLGDGEFAKEVRRKFKVSDARPSIDGLRQRVWRGIRMLSLKEQRERLDDEEAESQLDQLQRDLD</sequence>
<keyword evidence="1" id="KW-0547">Nucleotide-binding</keyword>
<dbReference type="GO" id="GO:0008270">
    <property type="term" value="F:zinc ion binding"/>
    <property type="evidence" value="ECO:0007669"/>
    <property type="project" value="InterPro"/>
</dbReference>
<keyword evidence="3" id="KW-0067">ATP-binding</keyword>
<dbReference type="Proteomes" id="UP000187735">
    <property type="component" value="Chromosome"/>
</dbReference>
<proteinExistence type="predicted"/>
<dbReference type="NCBIfam" id="TIGR01613">
    <property type="entry name" value="primase_Cterm"/>
    <property type="match status" value="1"/>
</dbReference>
<dbReference type="InterPro" id="IPR051620">
    <property type="entry name" value="ORF904-like_C"/>
</dbReference>
<dbReference type="AlphaFoldDB" id="A0A1P8WR89"/>
<dbReference type="InterPro" id="IPR013237">
    <property type="entry name" value="Phage_T7_Gp4_N"/>
</dbReference>
<organism evidence="6 7">
    <name type="scientific">Fuerstiella marisgermanici</name>
    <dbReference type="NCBI Taxonomy" id="1891926"/>
    <lineage>
        <taxon>Bacteria</taxon>
        <taxon>Pseudomonadati</taxon>
        <taxon>Planctomycetota</taxon>
        <taxon>Planctomycetia</taxon>
        <taxon>Planctomycetales</taxon>
        <taxon>Planctomycetaceae</taxon>
        <taxon>Fuerstiella</taxon>
    </lineage>
</organism>
<feature type="region of interest" description="Disordered" evidence="4">
    <location>
        <begin position="130"/>
        <end position="159"/>
    </location>
</feature>
<dbReference type="InterPro" id="IPR027417">
    <property type="entry name" value="P-loop_NTPase"/>
</dbReference>
<dbReference type="SUPFAM" id="SSF52540">
    <property type="entry name" value="P-loop containing nucleoside triphosphate hydrolases"/>
    <property type="match status" value="1"/>
</dbReference>
<dbReference type="CDD" id="cd01029">
    <property type="entry name" value="TOPRIM_primases"/>
    <property type="match status" value="1"/>
</dbReference>
<dbReference type="InterPro" id="IPR014015">
    <property type="entry name" value="Helicase_SF3_DNA-vir"/>
</dbReference>
<dbReference type="SUPFAM" id="SSF46785">
    <property type="entry name" value="Winged helix' DNA-binding domain"/>
    <property type="match status" value="1"/>
</dbReference>
<dbReference type="InterPro" id="IPR006500">
    <property type="entry name" value="Helicase_put_C_phage/plasmid"/>
</dbReference>
<dbReference type="Pfam" id="PF08273">
    <property type="entry name" value="Zn_Ribbon_Prim"/>
    <property type="match status" value="1"/>
</dbReference>
<dbReference type="InterPro" id="IPR045455">
    <property type="entry name" value="NrS-1_pol-like_helicase"/>
</dbReference>
<dbReference type="EMBL" id="CP017641">
    <property type="protein sequence ID" value="APZ96576.1"/>
    <property type="molecule type" value="Genomic_DNA"/>
</dbReference>
<evidence type="ECO:0000256" key="4">
    <source>
        <dbReference type="SAM" id="MobiDB-lite"/>
    </source>
</evidence>
<feature type="region of interest" description="Disordered" evidence="4">
    <location>
        <begin position="775"/>
        <end position="811"/>
    </location>
</feature>
<evidence type="ECO:0000313" key="6">
    <source>
        <dbReference type="EMBL" id="APZ96576.1"/>
    </source>
</evidence>
<dbReference type="GO" id="GO:0005524">
    <property type="term" value="F:ATP binding"/>
    <property type="evidence" value="ECO:0007669"/>
    <property type="project" value="UniProtKB-KW"/>
</dbReference>
<gene>
    <name evidence="6" type="ORF">Fuma_06246</name>
</gene>
<dbReference type="STRING" id="1891926.Fuma_06246"/>
<dbReference type="Gene3D" id="3.40.50.300">
    <property type="entry name" value="P-loop containing nucleotide triphosphate hydrolases"/>
    <property type="match status" value="1"/>
</dbReference>
<feature type="domain" description="SF3 helicase" evidence="5">
    <location>
        <begin position="968"/>
        <end position="1123"/>
    </location>
</feature>
<evidence type="ECO:0000256" key="1">
    <source>
        <dbReference type="ARBA" id="ARBA00022741"/>
    </source>
</evidence>
<dbReference type="PROSITE" id="PS51206">
    <property type="entry name" value="SF3_HELICASE_1"/>
    <property type="match status" value="1"/>
</dbReference>
<dbReference type="KEGG" id="fmr:Fuma_06246"/>
<dbReference type="OrthoDB" id="288091at2"/>
<dbReference type="PANTHER" id="PTHR35372">
    <property type="entry name" value="ATP BINDING PROTEIN-RELATED"/>
    <property type="match status" value="1"/>
</dbReference>
<dbReference type="Pfam" id="PF19263">
    <property type="entry name" value="DUF5906"/>
    <property type="match status" value="1"/>
</dbReference>
<feature type="compositionally biased region" description="Basic and acidic residues" evidence="4">
    <location>
        <begin position="775"/>
        <end position="787"/>
    </location>
</feature>
<reference evidence="6 7" key="1">
    <citation type="journal article" date="2016" name="Front. Microbiol.">
        <title>Fuerstia marisgermanicae gen. nov., sp. nov., an Unusual Member of the Phylum Planctomycetes from the German Wadden Sea.</title>
        <authorList>
            <person name="Kohn T."/>
            <person name="Heuer A."/>
            <person name="Jogler M."/>
            <person name="Vollmers J."/>
            <person name="Boedeker C."/>
            <person name="Bunk B."/>
            <person name="Rast P."/>
            <person name="Borchert D."/>
            <person name="Glockner I."/>
            <person name="Freese H.M."/>
            <person name="Klenk H.P."/>
            <person name="Overmann J."/>
            <person name="Kaster A.K."/>
            <person name="Rohde M."/>
            <person name="Wiegand S."/>
            <person name="Jogler C."/>
        </authorList>
    </citation>
    <scope>NUCLEOTIDE SEQUENCE [LARGE SCALE GENOMIC DNA]</scope>
    <source>
        <strain evidence="6 7">NH11</strain>
    </source>
</reference>
<dbReference type="GO" id="GO:0016787">
    <property type="term" value="F:hydrolase activity"/>
    <property type="evidence" value="ECO:0007669"/>
    <property type="project" value="UniProtKB-KW"/>
</dbReference>
<evidence type="ECO:0000256" key="3">
    <source>
        <dbReference type="ARBA" id="ARBA00022840"/>
    </source>
</evidence>
<evidence type="ECO:0000256" key="2">
    <source>
        <dbReference type="ARBA" id="ARBA00022801"/>
    </source>
</evidence>
<accession>A0A1P8WR89</accession>
<dbReference type="PANTHER" id="PTHR35372:SF2">
    <property type="entry name" value="SF3 HELICASE DOMAIN-CONTAINING PROTEIN"/>
    <property type="match status" value="1"/>
</dbReference>
<evidence type="ECO:0000313" key="7">
    <source>
        <dbReference type="Proteomes" id="UP000187735"/>
    </source>
</evidence>
<evidence type="ECO:0000259" key="5">
    <source>
        <dbReference type="PROSITE" id="PS51206"/>
    </source>
</evidence>
<keyword evidence="2" id="KW-0378">Hydrolase</keyword>
<dbReference type="InterPro" id="IPR034154">
    <property type="entry name" value="TOPRIM_DnaG/twinkle"/>
</dbReference>
<dbReference type="InterPro" id="IPR036390">
    <property type="entry name" value="WH_DNA-bd_sf"/>
</dbReference>
<protein>
    <recommendedName>
        <fullName evidence="5">SF3 helicase domain-containing protein</fullName>
    </recommendedName>
</protein>
<name>A0A1P8WR89_9PLAN</name>
<keyword evidence="7" id="KW-1185">Reference proteome</keyword>
<dbReference type="GO" id="GO:0004386">
    <property type="term" value="F:helicase activity"/>
    <property type="evidence" value="ECO:0007669"/>
    <property type="project" value="InterPro"/>
</dbReference>